<evidence type="ECO:0000259" key="8">
    <source>
        <dbReference type="PROSITE" id="PS50059"/>
    </source>
</evidence>
<dbReference type="Pfam" id="PF00254">
    <property type="entry name" value="FKBP_C"/>
    <property type="match status" value="1"/>
</dbReference>
<gene>
    <name evidence="9" type="ORF">GCM10007368_13710</name>
</gene>
<protein>
    <recommendedName>
        <fullName evidence="3 6">peptidylprolyl isomerase</fullName>
        <ecNumber evidence="3 6">5.2.1.8</ecNumber>
    </recommendedName>
</protein>
<evidence type="ECO:0000256" key="5">
    <source>
        <dbReference type="ARBA" id="ARBA00023235"/>
    </source>
</evidence>
<dbReference type="PANTHER" id="PTHR43811:SF19">
    <property type="entry name" value="39 KDA FK506-BINDING NUCLEAR PROTEIN"/>
    <property type="match status" value="1"/>
</dbReference>
<proteinExistence type="inferred from homology"/>
<dbReference type="InterPro" id="IPR001179">
    <property type="entry name" value="PPIase_FKBP_dom"/>
</dbReference>
<name>A0ABQ2B3A2_9MICO</name>
<dbReference type="EMBL" id="BMDG01000004">
    <property type="protein sequence ID" value="GGI06948.1"/>
    <property type="molecule type" value="Genomic_DNA"/>
</dbReference>
<dbReference type="GO" id="GO:0016853">
    <property type="term" value="F:isomerase activity"/>
    <property type="evidence" value="ECO:0007669"/>
    <property type="project" value="UniProtKB-KW"/>
</dbReference>
<comment type="similarity">
    <text evidence="2">Belongs to the FKBP-type PPIase family.</text>
</comment>
<dbReference type="PROSITE" id="PS51257">
    <property type="entry name" value="PROKAR_LIPOPROTEIN"/>
    <property type="match status" value="1"/>
</dbReference>
<keyword evidence="10" id="KW-1185">Reference proteome</keyword>
<sequence length="333" mass="34665">MPRRLTLLLVLLLGGTLVLGACSSSVLDEMGAAESPSQAPVQVTGAVGEPPALDYGTPYEVTRPGARSIWPGTGEPVVDGEPVLLNMYAEDGRDGSVISSTFIDAPAWYTMSPESLGTNLYDTLRGERVGARLLLVEEDDGVPVVLVIDVLPTRASGSEVPPVDGLPKVERSDDGTPSVTVPSDAAPPEDLVVQPLVRGSGPQVQVGQVVTMRFTAVRWSNGKVFDTTWSAGTRPQSATVGIGQLIDGLDQGLLEQTVGSQLMLVVPPSLGYGGTSSDLADQTLVYVVDILDAHYQVTDEEAVGGKDEGDGGRGKDGGERADDAPSDRADDAG</sequence>
<dbReference type="Proteomes" id="UP000632535">
    <property type="component" value="Unassembled WGS sequence"/>
</dbReference>
<evidence type="ECO:0000256" key="7">
    <source>
        <dbReference type="SAM" id="MobiDB-lite"/>
    </source>
</evidence>
<dbReference type="InterPro" id="IPR046357">
    <property type="entry name" value="PPIase_dom_sf"/>
</dbReference>
<dbReference type="SUPFAM" id="SSF54534">
    <property type="entry name" value="FKBP-like"/>
    <property type="match status" value="1"/>
</dbReference>
<dbReference type="PROSITE" id="PS50059">
    <property type="entry name" value="FKBP_PPIASE"/>
    <property type="match status" value="1"/>
</dbReference>
<evidence type="ECO:0000256" key="2">
    <source>
        <dbReference type="ARBA" id="ARBA00006577"/>
    </source>
</evidence>
<feature type="compositionally biased region" description="Basic and acidic residues" evidence="7">
    <location>
        <begin position="303"/>
        <end position="333"/>
    </location>
</feature>
<dbReference type="PANTHER" id="PTHR43811">
    <property type="entry name" value="FKBP-TYPE PEPTIDYL-PROLYL CIS-TRANS ISOMERASE FKPA"/>
    <property type="match status" value="1"/>
</dbReference>
<evidence type="ECO:0000256" key="4">
    <source>
        <dbReference type="ARBA" id="ARBA00023110"/>
    </source>
</evidence>
<organism evidence="9 10">
    <name type="scientific">Isoptericola cucumis</name>
    <dbReference type="NCBI Taxonomy" id="1776856"/>
    <lineage>
        <taxon>Bacteria</taxon>
        <taxon>Bacillati</taxon>
        <taxon>Actinomycetota</taxon>
        <taxon>Actinomycetes</taxon>
        <taxon>Micrococcales</taxon>
        <taxon>Promicromonosporaceae</taxon>
        <taxon>Isoptericola</taxon>
    </lineage>
</organism>
<keyword evidence="5 6" id="KW-0413">Isomerase</keyword>
<reference evidence="10" key="1">
    <citation type="journal article" date="2019" name="Int. J. Syst. Evol. Microbiol.">
        <title>The Global Catalogue of Microorganisms (GCM) 10K type strain sequencing project: providing services to taxonomists for standard genome sequencing and annotation.</title>
        <authorList>
            <consortium name="The Broad Institute Genomics Platform"/>
            <consortium name="The Broad Institute Genome Sequencing Center for Infectious Disease"/>
            <person name="Wu L."/>
            <person name="Ma J."/>
        </authorList>
    </citation>
    <scope>NUCLEOTIDE SEQUENCE [LARGE SCALE GENOMIC DNA]</scope>
    <source>
        <strain evidence="10">CCM 8653</strain>
    </source>
</reference>
<feature type="region of interest" description="Disordered" evidence="7">
    <location>
        <begin position="298"/>
        <end position="333"/>
    </location>
</feature>
<evidence type="ECO:0000256" key="1">
    <source>
        <dbReference type="ARBA" id="ARBA00000971"/>
    </source>
</evidence>
<evidence type="ECO:0000313" key="9">
    <source>
        <dbReference type="EMBL" id="GGI06948.1"/>
    </source>
</evidence>
<accession>A0ABQ2B3A2</accession>
<evidence type="ECO:0000256" key="3">
    <source>
        <dbReference type="ARBA" id="ARBA00013194"/>
    </source>
</evidence>
<dbReference type="RefSeq" id="WP_229737709.1">
    <property type="nucleotide sequence ID" value="NZ_BMDG01000004.1"/>
</dbReference>
<dbReference type="Gene3D" id="3.10.50.40">
    <property type="match status" value="1"/>
</dbReference>
<dbReference type="EC" id="5.2.1.8" evidence="3 6"/>
<comment type="catalytic activity">
    <reaction evidence="1 6">
        <text>[protein]-peptidylproline (omega=180) = [protein]-peptidylproline (omega=0)</text>
        <dbReference type="Rhea" id="RHEA:16237"/>
        <dbReference type="Rhea" id="RHEA-COMP:10747"/>
        <dbReference type="Rhea" id="RHEA-COMP:10748"/>
        <dbReference type="ChEBI" id="CHEBI:83833"/>
        <dbReference type="ChEBI" id="CHEBI:83834"/>
        <dbReference type="EC" id="5.2.1.8"/>
    </reaction>
</comment>
<comment type="caution">
    <text evidence="9">The sequence shown here is derived from an EMBL/GenBank/DDBJ whole genome shotgun (WGS) entry which is preliminary data.</text>
</comment>
<feature type="region of interest" description="Disordered" evidence="7">
    <location>
        <begin position="157"/>
        <end position="187"/>
    </location>
</feature>
<keyword evidence="4 6" id="KW-0697">Rotamase</keyword>
<evidence type="ECO:0000313" key="10">
    <source>
        <dbReference type="Proteomes" id="UP000632535"/>
    </source>
</evidence>
<feature type="domain" description="PPIase FKBP-type" evidence="8">
    <location>
        <begin position="207"/>
        <end position="294"/>
    </location>
</feature>
<evidence type="ECO:0000256" key="6">
    <source>
        <dbReference type="PROSITE-ProRule" id="PRU00277"/>
    </source>
</evidence>